<keyword evidence="4" id="KW-1185">Reference proteome</keyword>
<dbReference type="InterPro" id="IPR000477">
    <property type="entry name" value="RT_dom"/>
</dbReference>
<dbReference type="Gene3D" id="3.30.70.270">
    <property type="match status" value="1"/>
</dbReference>
<dbReference type="EMBL" id="BQNB010014306">
    <property type="protein sequence ID" value="GJT26601.1"/>
    <property type="molecule type" value="Genomic_DNA"/>
</dbReference>
<reference evidence="3" key="1">
    <citation type="journal article" date="2022" name="Int. J. Mol. Sci.">
        <title>Draft Genome of Tanacetum Coccineum: Genomic Comparison of Closely Related Tanacetum-Family Plants.</title>
        <authorList>
            <person name="Yamashiro T."/>
            <person name="Shiraishi A."/>
            <person name="Nakayama K."/>
            <person name="Satake H."/>
        </authorList>
    </citation>
    <scope>NUCLEOTIDE SEQUENCE</scope>
</reference>
<dbReference type="Pfam" id="PF03732">
    <property type="entry name" value="Retrotrans_gag"/>
    <property type="match status" value="1"/>
</dbReference>
<dbReference type="InterPro" id="IPR053134">
    <property type="entry name" value="RNA-dir_DNA_polymerase"/>
</dbReference>
<dbReference type="PANTHER" id="PTHR24559:SF444">
    <property type="entry name" value="REVERSE TRANSCRIPTASE DOMAIN-CONTAINING PROTEIN"/>
    <property type="match status" value="1"/>
</dbReference>
<accession>A0ABQ5CHN8</accession>
<feature type="region of interest" description="Disordered" evidence="1">
    <location>
        <begin position="1"/>
        <end position="65"/>
    </location>
</feature>
<name>A0ABQ5CHN8_9ASTR</name>
<keyword evidence="3" id="KW-0548">Nucleotidyltransferase</keyword>
<dbReference type="Pfam" id="PF00078">
    <property type="entry name" value="RVT_1"/>
    <property type="match status" value="1"/>
</dbReference>
<dbReference type="Gene3D" id="2.40.70.10">
    <property type="entry name" value="Acid Proteases"/>
    <property type="match status" value="1"/>
</dbReference>
<gene>
    <name evidence="3" type="ORF">Tco_0906876</name>
</gene>
<feature type="compositionally biased region" description="Polar residues" evidence="1">
    <location>
        <begin position="45"/>
        <end position="63"/>
    </location>
</feature>
<feature type="domain" description="Reverse transcriptase" evidence="2">
    <location>
        <begin position="517"/>
        <end position="696"/>
    </location>
</feature>
<dbReference type="CDD" id="cd01647">
    <property type="entry name" value="RT_LTR"/>
    <property type="match status" value="1"/>
</dbReference>
<evidence type="ECO:0000259" key="2">
    <source>
        <dbReference type="PROSITE" id="PS50878"/>
    </source>
</evidence>
<dbReference type="InterPro" id="IPR005162">
    <property type="entry name" value="Retrotrans_gag_dom"/>
</dbReference>
<dbReference type="InterPro" id="IPR021109">
    <property type="entry name" value="Peptidase_aspartic_dom_sf"/>
</dbReference>
<comment type="caution">
    <text evidence="3">The sequence shown here is derived from an EMBL/GenBank/DDBJ whole genome shotgun (WGS) entry which is preliminary data.</text>
</comment>
<dbReference type="GO" id="GO:0003964">
    <property type="term" value="F:RNA-directed DNA polymerase activity"/>
    <property type="evidence" value="ECO:0007669"/>
    <property type="project" value="UniProtKB-KW"/>
</dbReference>
<dbReference type="InterPro" id="IPR043128">
    <property type="entry name" value="Rev_trsase/Diguanyl_cyclase"/>
</dbReference>
<dbReference type="Gene3D" id="4.10.60.10">
    <property type="entry name" value="Zinc finger, CCHC-type"/>
    <property type="match status" value="1"/>
</dbReference>
<dbReference type="PROSITE" id="PS50878">
    <property type="entry name" value="RT_POL"/>
    <property type="match status" value="1"/>
</dbReference>
<evidence type="ECO:0000313" key="3">
    <source>
        <dbReference type="EMBL" id="GJT26601.1"/>
    </source>
</evidence>
<organism evidence="3 4">
    <name type="scientific">Tanacetum coccineum</name>
    <dbReference type="NCBI Taxonomy" id="301880"/>
    <lineage>
        <taxon>Eukaryota</taxon>
        <taxon>Viridiplantae</taxon>
        <taxon>Streptophyta</taxon>
        <taxon>Embryophyta</taxon>
        <taxon>Tracheophyta</taxon>
        <taxon>Spermatophyta</taxon>
        <taxon>Magnoliopsida</taxon>
        <taxon>eudicotyledons</taxon>
        <taxon>Gunneridae</taxon>
        <taxon>Pentapetalae</taxon>
        <taxon>asterids</taxon>
        <taxon>campanulids</taxon>
        <taxon>Asterales</taxon>
        <taxon>Asteraceae</taxon>
        <taxon>Asteroideae</taxon>
        <taxon>Anthemideae</taxon>
        <taxon>Anthemidinae</taxon>
        <taxon>Tanacetum</taxon>
    </lineage>
</organism>
<dbReference type="SUPFAM" id="SSF56672">
    <property type="entry name" value="DNA/RNA polymerases"/>
    <property type="match status" value="1"/>
</dbReference>
<dbReference type="PANTHER" id="PTHR24559">
    <property type="entry name" value="TRANSPOSON TY3-I GAG-POL POLYPROTEIN"/>
    <property type="match status" value="1"/>
</dbReference>
<evidence type="ECO:0000313" key="4">
    <source>
        <dbReference type="Proteomes" id="UP001151760"/>
    </source>
</evidence>
<keyword evidence="3" id="KW-0695">RNA-directed DNA polymerase</keyword>
<dbReference type="InterPro" id="IPR043502">
    <property type="entry name" value="DNA/RNA_pol_sf"/>
</dbReference>
<keyword evidence="3" id="KW-0808">Transferase</keyword>
<dbReference type="Gene3D" id="3.10.10.10">
    <property type="entry name" value="HIV Type 1 Reverse Transcriptase, subunit A, domain 1"/>
    <property type="match status" value="1"/>
</dbReference>
<sequence>MKYETKITANDGTITKLPGKFPRYPPSNEEEEEPNKGPNYELLSYTVSDSDSDLESTARSGPTCSELEDTCESGVNANGGNGRNGRNNGCSYKGFMACNPKEYDGKGVQARGREAAIGMPWTDFKALLVEEFYPSNEMKKLETEFWNHKMVGANHAGYTDRFHELAKLVPHLVTPESSRIKRAGILTDEVVSCGTLTKGNEKRKEVDESSKSGGSWKENKKAKVGTGFVATASPKNEFVGSYPKCTKCYAYHPENGACKLCFNYQKLGHFAKDCWALYRQVAHVNVVRMGNGQTVCYECGSSDHLRNTFPKMNRAPDQAGNPLALEGNHNTQNNGNQTRGRAFNVNVNAVEALQDPNIMTEVANSKQVEVDRIIRDCKLKLGNSLFSINLIPLGHGSFDVIVGMDWLSQNKAVIVCHEKVVEIPLEGSGILRVQGERTLGAAKALMNAKVDEPKLSDISVVRDFVDVFPEDLSGLPPQRQVEFRIDLVPGATPVAKSPYRLAPSEMQELSGQLQELQDKGFIRPSHSPWGAPVLFVKKKDGSFRMCIDYRELNKLTVKNRYPLPRIDDLFDQLQGSCYFSKIDLRSGYHQLRVHEDDIPKTAFRTRYGHFEFTVMPFGLTNAPAVFMDLMNRVCKPYLDKFVIVFIDDILIYSKTKEDHEVHLRLVLELLRKEKLYAKFSKCEFWLQEVHFLGHVVNQSGIHVDPGKIEAVKNWKAPTTSSEIRSRVIAT</sequence>
<proteinExistence type="predicted"/>
<protein>
    <submittedName>
        <fullName evidence="3">Reverse transcriptase domain-containing protein</fullName>
    </submittedName>
</protein>
<dbReference type="Proteomes" id="UP001151760">
    <property type="component" value="Unassembled WGS sequence"/>
</dbReference>
<evidence type="ECO:0000256" key="1">
    <source>
        <dbReference type="SAM" id="MobiDB-lite"/>
    </source>
</evidence>
<reference evidence="3" key="2">
    <citation type="submission" date="2022-01" db="EMBL/GenBank/DDBJ databases">
        <authorList>
            <person name="Yamashiro T."/>
            <person name="Shiraishi A."/>
            <person name="Satake H."/>
            <person name="Nakayama K."/>
        </authorList>
    </citation>
    <scope>NUCLEOTIDE SEQUENCE</scope>
</reference>
<dbReference type="Pfam" id="PF08284">
    <property type="entry name" value="RVP_2"/>
    <property type="match status" value="1"/>
</dbReference>